<dbReference type="GO" id="GO:0004930">
    <property type="term" value="F:G protein-coupled receptor activity"/>
    <property type="evidence" value="ECO:0007669"/>
    <property type="project" value="InterPro"/>
</dbReference>
<feature type="domain" description="G-protein coupled receptors family 1 profile" evidence="7">
    <location>
        <begin position="40"/>
        <end position="143"/>
    </location>
</feature>
<dbReference type="GO" id="GO:0005549">
    <property type="term" value="F:odorant binding"/>
    <property type="evidence" value="ECO:0007669"/>
    <property type="project" value="TreeGrafter"/>
</dbReference>
<evidence type="ECO:0000313" key="9">
    <source>
        <dbReference type="Proteomes" id="UP001228049"/>
    </source>
</evidence>
<keyword evidence="5" id="KW-0807">Transducer</keyword>
<evidence type="ECO:0000256" key="1">
    <source>
        <dbReference type="ARBA" id="ARBA00004141"/>
    </source>
</evidence>
<dbReference type="SUPFAM" id="SSF81321">
    <property type="entry name" value="Family A G protein-coupled receptor-like"/>
    <property type="match status" value="1"/>
</dbReference>
<reference evidence="8" key="1">
    <citation type="submission" date="2023-04" db="EMBL/GenBank/DDBJ databases">
        <title>Chromosome-level genome of Chaenocephalus aceratus.</title>
        <authorList>
            <person name="Park H."/>
        </authorList>
    </citation>
    <scope>NUCLEOTIDE SEQUENCE</scope>
    <source>
        <strain evidence="8">DE</strain>
        <tissue evidence="8">Muscle</tissue>
    </source>
</reference>
<evidence type="ECO:0000256" key="5">
    <source>
        <dbReference type="ARBA" id="ARBA00023224"/>
    </source>
</evidence>
<dbReference type="InterPro" id="IPR017452">
    <property type="entry name" value="GPCR_Rhodpsn_7TM"/>
</dbReference>
<dbReference type="PRINTS" id="PR00237">
    <property type="entry name" value="GPCRRHODOPSN"/>
</dbReference>
<organism evidence="8 9">
    <name type="scientific">Dissostichus eleginoides</name>
    <name type="common">Patagonian toothfish</name>
    <name type="synonym">Dissostichus amissus</name>
    <dbReference type="NCBI Taxonomy" id="100907"/>
    <lineage>
        <taxon>Eukaryota</taxon>
        <taxon>Metazoa</taxon>
        <taxon>Chordata</taxon>
        <taxon>Craniata</taxon>
        <taxon>Vertebrata</taxon>
        <taxon>Euteleostomi</taxon>
        <taxon>Actinopterygii</taxon>
        <taxon>Neopterygii</taxon>
        <taxon>Teleostei</taxon>
        <taxon>Neoteleostei</taxon>
        <taxon>Acanthomorphata</taxon>
        <taxon>Eupercaria</taxon>
        <taxon>Perciformes</taxon>
        <taxon>Notothenioidei</taxon>
        <taxon>Nototheniidae</taxon>
        <taxon>Dissostichus</taxon>
    </lineage>
</organism>
<gene>
    <name evidence="8" type="ORF">KUDE01_031928</name>
</gene>
<dbReference type="PROSITE" id="PS50262">
    <property type="entry name" value="G_PROTEIN_RECEP_F1_2"/>
    <property type="match status" value="1"/>
</dbReference>
<evidence type="ECO:0000313" key="8">
    <source>
        <dbReference type="EMBL" id="KAK1875229.1"/>
    </source>
</evidence>
<dbReference type="GO" id="GO:0016020">
    <property type="term" value="C:membrane"/>
    <property type="evidence" value="ECO:0007669"/>
    <property type="project" value="UniProtKB-SubCell"/>
</dbReference>
<keyword evidence="3 6" id="KW-1133">Transmembrane helix</keyword>
<evidence type="ECO:0000256" key="6">
    <source>
        <dbReference type="SAM" id="Phobius"/>
    </source>
</evidence>
<name>A0AAD9B329_DISEL</name>
<sequence length="268" mass="30338">MENMTLNEDILLLEGLKVSPQSTILSFIFLLFIYIFALVSNITLVVLICTSSSLHQPMYLLFCNMSINDIFGATIVTPHVLRDIFIPQPERYIHYIDCAFQAFCVHLYAGTSHTVLMIMAFDRYVAICNPLRYATIMTHRMVLGLSEGDTQPFCDNASLFNLSCESVLINNIYALGYTVVILGSSTCSVTLTYLRIAIVCLRSKNKALNSKALQTCATHLAVYVFMLASALIIITLHRFPQMSDYRKIKQIKQRIATLFHSRRVVQIK</sequence>
<proteinExistence type="predicted"/>
<feature type="transmembrane region" description="Helical" evidence="6">
    <location>
        <begin position="59"/>
        <end position="81"/>
    </location>
</feature>
<evidence type="ECO:0000256" key="2">
    <source>
        <dbReference type="ARBA" id="ARBA00022692"/>
    </source>
</evidence>
<dbReference type="GO" id="GO:0004984">
    <property type="term" value="F:olfactory receptor activity"/>
    <property type="evidence" value="ECO:0007669"/>
    <property type="project" value="InterPro"/>
</dbReference>
<dbReference type="PANTHER" id="PTHR26451:SF109">
    <property type="entry name" value="ODORANT RECEPTOR-RELATED"/>
    <property type="match status" value="1"/>
</dbReference>
<keyword evidence="8" id="KW-0675">Receptor</keyword>
<accession>A0AAD9B329</accession>
<dbReference type="PANTHER" id="PTHR26451">
    <property type="entry name" value="G_PROTEIN_RECEP_F1_2 DOMAIN-CONTAINING PROTEIN"/>
    <property type="match status" value="1"/>
</dbReference>
<dbReference type="InterPro" id="IPR000276">
    <property type="entry name" value="GPCR_Rhodpsn"/>
</dbReference>
<protein>
    <submittedName>
        <fullName evidence="8">Olfactory receptor 13</fullName>
    </submittedName>
</protein>
<dbReference type="Pfam" id="PF13853">
    <property type="entry name" value="7tm_4"/>
    <property type="match status" value="2"/>
</dbReference>
<keyword evidence="9" id="KW-1185">Reference proteome</keyword>
<evidence type="ECO:0000259" key="7">
    <source>
        <dbReference type="PROSITE" id="PS50262"/>
    </source>
</evidence>
<dbReference type="EMBL" id="JASDAP010000154">
    <property type="protein sequence ID" value="KAK1875229.1"/>
    <property type="molecule type" value="Genomic_DNA"/>
</dbReference>
<dbReference type="InterPro" id="IPR052921">
    <property type="entry name" value="GPCR1_Superfamily_Member"/>
</dbReference>
<comment type="caution">
    <text evidence="8">The sequence shown here is derived from an EMBL/GenBank/DDBJ whole genome shotgun (WGS) entry which is preliminary data.</text>
</comment>
<comment type="subcellular location">
    <subcellularLocation>
        <location evidence="1">Membrane</location>
        <topology evidence="1">Multi-pass membrane protein</topology>
    </subcellularLocation>
</comment>
<keyword evidence="4 6" id="KW-0472">Membrane</keyword>
<evidence type="ECO:0000256" key="4">
    <source>
        <dbReference type="ARBA" id="ARBA00023136"/>
    </source>
</evidence>
<dbReference type="Proteomes" id="UP001228049">
    <property type="component" value="Unassembled WGS sequence"/>
</dbReference>
<feature type="transmembrane region" description="Helical" evidence="6">
    <location>
        <begin position="24"/>
        <end position="47"/>
    </location>
</feature>
<feature type="transmembrane region" description="Helical" evidence="6">
    <location>
        <begin position="220"/>
        <end position="239"/>
    </location>
</feature>
<dbReference type="InterPro" id="IPR000725">
    <property type="entry name" value="Olfact_rcpt"/>
</dbReference>
<evidence type="ECO:0000256" key="3">
    <source>
        <dbReference type="ARBA" id="ARBA00022989"/>
    </source>
</evidence>
<dbReference type="AlphaFoldDB" id="A0AAD9B329"/>
<dbReference type="Gene3D" id="1.20.1070.10">
    <property type="entry name" value="Rhodopsin 7-helix transmembrane proteins"/>
    <property type="match status" value="1"/>
</dbReference>
<keyword evidence="2 6" id="KW-0812">Transmembrane</keyword>